<proteinExistence type="predicted"/>
<reference evidence="1" key="1">
    <citation type="submission" date="2014-11" db="EMBL/GenBank/DDBJ databases">
        <authorList>
            <person name="Amaro Gonzalez C."/>
        </authorList>
    </citation>
    <scope>NUCLEOTIDE SEQUENCE</scope>
</reference>
<accession>A0A0E9X1R9</accession>
<organism evidence="1">
    <name type="scientific">Anguilla anguilla</name>
    <name type="common">European freshwater eel</name>
    <name type="synonym">Muraena anguilla</name>
    <dbReference type="NCBI Taxonomy" id="7936"/>
    <lineage>
        <taxon>Eukaryota</taxon>
        <taxon>Metazoa</taxon>
        <taxon>Chordata</taxon>
        <taxon>Craniata</taxon>
        <taxon>Vertebrata</taxon>
        <taxon>Euteleostomi</taxon>
        <taxon>Actinopterygii</taxon>
        <taxon>Neopterygii</taxon>
        <taxon>Teleostei</taxon>
        <taxon>Anguilliformes</taxon>
        <taxon>Anguillidae</taxon>
        <taxon>Anguilla</taxon>
    </lineage>
</organism>
<name>A0A0E9X1R9_ANGAN</name>
<protein>
    <submittedName>
        <fullName evidence="1">Uncharacterized protein</fullName>
    </submittedName>
</protein>
<reference evidence="1" key="2">
    <citation type="journal article" date="2015" name="Fish Shellfish Immunol.">
        <title>Early steps in the European eel (Anguilla anguilla)-Vibrio vulnificus interaction in the gills: Role of the RtxA13 toxin.</title>
        <authorList>
            <person name="Callol A."/>
            <person name="Pajuelo D."/>
            <person name="Ebbesson L."/>
            <person name="Teles M."/>
            <person name="MacKenzie S."/>
            <person name="Amaro C."/>
        </authorList>
    </citation>
    <scope>NUCLEOTIDE SEQUENCE</scope>
</reference>
<evidence type="ECO:0000313" key="1">
    <source>
        <dbReference type="EMBL" id="JAH96386.1"/>
    </source>
</evidence>
<dbReference type="AlphaFoldDB" id="A0A0E9X1R9"/>
<dbReference type="EMBL" id="GBXM01012191">
    <property type="protein sequence ID" value="JAH96386.1"/>
    <property type="molecule type" value="Transcribed_RNA"/>
</dbReference>
<sequence length="52" mass="5772">MNFLSVESWSHGRISLSTTAPVARCCSSSDRNRHIIYAATHLAFLISDFTSL</sequence>